<evidence type="ECO:0000259" key="2">
    <source>
        <dbReference type="PROSITE" id="PS50238"/>
    </source>
</evidence>
<dbReference type="SUPFAM" id="SSF48350">
    <property type="entry name" value="GTPase activation domain, GAP"/>
    <property type="match status" value="1"/>
</dbReference>
<keyword evidence="4" id="KW-1185">Reference proteome</keyword>
<name>A0A0L7RAW2_9HYME</name>
<sequence length="322" mass="36298">MHYEYPSSDALFTGNTREKASESKQLGIISGGKFNVPRFTEMFVKSTSRSGRTCSERLYRSVLQDTDDDIISKKSLQAVKQIINFLKEHAREEGLFRRAGRRDLRRRILNSLKKGEKPHLGNRNEALECAAALQLFLCHLKKPVMPQHVQQLLLADNPGVTTHMIARDALGLIRQDVGGRHGELLAGLLDLLRHLTLSGPPSERSELRGSPLPIALLPVFFTLTPADLVKWKQVAARFSELITEAPEQLQLNENRSYEIESTRLPVGNAGNVRNRQAFNGLASEEKERKKTIAVWRKGGIAWNKFPAAFGAFISVFFFFFFV</sequence>
<reference evidence="3 4" key="1">
    <citation type="submission" date="2015-07" db="EMBL/GenBank/DDBJ databases">
        <title>The genome of Habropoda laboriosa.</title>
        <authorList>
            <person name="Pan H."/>
            <person name="Kapheim K."/>
        </authorList>
    </citation>
    <scope>NUCLEOTIDE SEQUENCE [LARGE SCALE GENOMIC DNA]</scope>
    <source>
        <strain evidence="3">0110345459</strain>
    </source>
</reference>
<feature type="transmembrane region" description="Helical" evidence="1">
    <location>
        <begin position="305"/>
        <end position="321"/>
    </location>
</feature>
<dbReference type="InterPro" id="IPR000198">
    <property type="entry name" value="RhoGAP_dom"/>
</dbReference>
<protein>
    <recommendedName>
        <fullName evidence="2">Rho-GAP domain-containing protein</fullName>
    </recommendedName>
</protein>
<dbReference type="EMBL" id="KQ414618">
    <property type="protein sequence ID" value="KOC67876.1"/>
    <property type="molecule type" value="Genomic_DNA"/>
</dbReference>
<dbReference type="OrthoDB" id="8196131at2759"/>
<gene>
    <name evidence="3" type="ORF">WH47_12206</name>
</gene>
<dbReference type="GO" id="GO:0007165">
    <property type="term" value="P:signal transduction"/>
    <property type="evidence" value="ECO:0007669"/>
    <property type="project" value="InterPro"/>
</dbReference>
<keyword evidence="1" id="KW-0812">Transmembrane</keyword>
<evidence type="ECO:0000313" key="3">
    <source>
        <dbReference type="EMBL" id="KOC67876.1"/>
    </source>
</evidence>
<dbReference type="Pfam" id="PF00620">
    <property type="entry name" value="RhoGAP"/>
    <property type="match status" value="1"/>
</dbReference>
<keyword evidence="1" id="KW-1133">Transmembrane helix</keyword>
<accession>A0A0L7RAW2</accession>
<evidence type="ECO:0000256" key="1">
    <source>
        <dbReference type="SAM" id="Phobius"/>
    </source>
</evidence>
<dbReference type="Proteomes" id="UP000053825">
    <property type="component" value="Unassembled WGS sequence"/>
</dbReference>
<keyword evidence="1" id="KW-0472">Membrane</keyword>
<dbReference type="PROSITE" id="PS50238">
    <property type="entry name" value="RHOGAP"/>
    <property type="match status" value="1"/>
</dbReference>
<evidence type="ECO:0000313" key="4">
    <source>
        <dbReference type="Proteomes" id="UP000053825"/>
    </source>
</evidence>
<feature type="domain" description="Rho-GAP" evidence="2">
    <location>
        <begin position="61"/>
        <end position="250"/>
    </location>
</feature>
<proteinExistence type="predicted"/>
<organism evidence="3 4">
    <name type="scientific">Habropoda laboriosa</name>
    <dbReference type="NCBI Taxonomy" id="597456"/>
    <lineage>
        <taxon>Eukaryota</taxon>
        <taxon>Metazoa</taxon>
        <taxon>Ecdysozoa</taxon>
        <taxon>Arthropoda</taxon>
        <taxon>Hexapoda</taxon>
        <taxon>Insecta</taxon>
        <taxon>Pterygota</taxon>
        <taxon>Neoptera</taxon>
        <taxon>Endopterygota</taxon>
        <taxon>Hymenoptera</taxon>
        <taxon>Apocrita</taxon>
        <taxon>Aculeata</taxon>
        <taxon>Apoidea</taxon>
        <taxon>Anthophila</taxon>
        <taxon>Apidae</taxon>
        <taxon>Habropoda</taxon>
    </lineage>
</organism>
<dbReference type="InterPro" id="IPR008936">
    <property type="entry name" value="Rho_GTPase_activation_prot"/>
</dbReference>
<dbReference type="AlphaFoldDB" id="A0A0L7RAW2"/>
<dbReference type="Gene3D" id="1.10.555.10">
    <property type="entry name" value="Rho GTPase activation protein"/>
    <property type="match status" value="1"/>
</dbReference>